<evidence type="ECO:0000313" key="2">
    <source>
        <dbReference type="Proteomes" id="UP001241377"/>
    </source>
</evidence>
<protein>
    <submittedName>
        <fullName evidence="1">Uncharacterized protein</fullName>
    </submittedName>
</protein>
<proteinExistence type="predicted"/>
<keyword evidence="2" id="KW-1185">Reference proteome</keyword>
<name>A0ACC2W0G1_9TREE</name>
<organism evidence="1 2">
    <name type="scientific">Naganishia cerealis</name>
    <dbReference type="NCBI Taxonomy" id="610337"/>
    <lineage>
        <taxon>Eukaryota</taxon>
        <taxon>Fungi</taxon>
        <taxon>Dikarya</taxon>
        <taxon>Basidiomycota</taxon>
        <taxon>Agaricomycotina</taxon>
        <taxon>Tremellomycetes</taxon>
        <taxon>Filobasidiales</taxon>
        <taxon>Filobasidiaceae</taxon>
        <taxon>Naganishia</taxon>
    </lineage>
</organism>
<comment type="caution">
    <text evidence="1">The sequence shown here is derived from an EMBL/GenBank/DDBJ whole genome shotgun (WGS) entry which is preliminary data.</text>
</comment>
<dbReference type="EMBL" id="JASBWR010000038">
    <property type="protein sequence ID" value="KAJ9104868.1"/>
    <property type="molecule type" value="Genomic_DNA"/>
</dbReference>
<dbReference type="Proteomes" id="UP001241377">
    <property type="component" value="Unassembled WGS sequence"/>
</dbReference>
<accession>A0ACC2W0G1</accession>
<gene>
    <name evidence="1" type="ORF">QFC19_003829</name>
</gene>
<evidence type="ECO:0000313" key="1">
    <source>
        <dbReference type="EMBL" id="KAJ9104868.1"/>
    </source>
</evidence>
<sequence>MSSQDRRSMIIPTAFNSACKAMSFKTNVLVVGGSYAGLSAVKSFLLQARARFPQGNGENSQGISITLVEPRSGLLNVIGIPKAIVDNDFARSQYIPFDKLHDLSFDSTLSKDEILVKMMDECANNDLEGHKPNKYYGITLNYIHGKVTNLDVNTAKYELVDEHKQSTEESTIDFDYVVMATGRDRSWPTTPKAYTMDYYAKEMNHAREQFLNHDIVTIIGAGAVGIEMAGDIKHKFPNKTVRLIHAHALFPPEPLKDDFKKMIYDSLVRGGVEVRENVRVKEELENGDLITTNGETIKSSYNFWCNYHRNNYEFLSPELQKTYVTEKHDITINNYLQLFHEPTKQTVPHFFVLGDLVELPIIKSAGWAMYMGRQVANNIMNLIYNGLLVEPLPDLASIPRGMVLVGGSEDIVSELAGEVELNHAGYVQEYKDYCVGKVRATMQV</sequence>
<reference evidence="1" key="1">
    <citation type="submission" date="2023-04" db="EMBL/GenBank/DDBJ databases">
        <title>Draft Genome sequencing of Naganishia species isolated from polar environments using Oxford Nanopore Technology.</title>
        <authorList>
            <person name="Leo P."/>
            <person name="Venkateswaran K."/>
        </authorList>
    </citation>
    <scope>NUCLEOTIDE SEQUENCE</scope>
    <source>
        <strain evidence="1">MNA-CCFEE 5261</strain>
    </source>
</reference>